<dbReference type="AlphaFoldDB" id="A0A8K0UQP2"/>
<feature type="region of interest" description="Disordered" evidence="1">
    <location>
        <begin position="56"/>
        <end position="89"/>
    </location>
</feature>
<feature type="compositionally biased region" description="Low complexity" evidence="1">
    <location>
        <begin position="74"/>
        <end position="89"/>
    </location>
</feature>
<feature type="region of interest" description="Disordered" evidence="1">
    <location>
        <begin position="126"/>
        <end position="174"/>
    </location>
</feature>
<evidence type="ECO:0000256" key="1">
    <source>
        <dbReference type="SAM" id="MobiDB-lite"/>
    </source>
</evidence>
<feature type="region of interest" description="Disordered" evidence="1">
    <location>
        <begin position="1"/>
        <end position="27"/>
    </location>
</feature>
<comment type="caution">
    <text evidence="2">The sequence shown here is derived from an EMBL/GenBank/DDBJ whole genome shotgun (WGS) entry which is preliminary data.</text>
</comment>
<gene>
    <name evidence="2" type="ORF">BXZ70DRAFT_76963</name>
</gene>
<accession>A0A8K0UQP2</accession>
<evidence type="ECO:0000313" key="3">
    <source>
        <dbReference type="Proteomes" id="UP000813824"/>
    </source>
</evidence>
<proteinExistence type="predicted"/>
<protein>
    <submittedName>
        <fullName evidence="2">Uncharacterized protein</fullName>
    </submittedName>
</protein>
<reference evidence="2" key="1">
    <citation type="journal article" date="2021" name="New Phytol.">
        <title>Evolutionary innovations through gain and loss of genes in the ectomycorrhizal Boletales.</title>
        <authorList>
            <person name="Wu G."/>
            <person name="Miyauchi S."/>
            <person name="Morin E."/>
            <person name="Kuo A."/>
            <person name="Drula E."/>
            <person name="Varga T."/>
            <person name="Kohler A."/>
            <person name="Feng B."/>
            <person name="Cao Y."/>
            <person name="Lipzen A."/>
            <person name="Daum C."/>
            <person name="Hundley H."/>
            <person name="Pangilinan J."/>
            <person name="Johnson J."/>
            <person name="Barry K."/>
            <person name="LaButti K."/>
            <person name="Ng V."/>
            <person name="Ahrendt S."/>
            <person name="Min B."/>
            <person name="Choi I.G."/>
            <person name="Park H."/>
            <person name="Plett J.M."/>
            <person name="Magnuson J."/>
            <person name="Spatafora J.W."/>
            <person name="Nagy L.G."/>
            <person name="Henrissat B."/>
            <person name="Grigoriev I.V."/>
            <person name="Yang Z.L."/>
            <person name="Xu J."/>
            <person name="Martin F.M."/>
        </authorList>
    </citation>
    <scope>NUCLEOTIDE SEQUENCE</scope>
    <source>
        <strain evidence="2">KKN 215</strain>
    </source>
</reference>
<sequence length="295" mass="32045">MTDQDEASTFSCFHPSKESRWFSSRSPLSSVSSLPCPPLSPLCLCQSLPLCPPSKPRLSTTKQLPPLTPRKSRTSTPTESTSTTPSVTRMGLRPLSCVSSWSPSPRDTIQLPCGTRTRRWNLTVKTRSSITKTVGSMPSPAHGSNPPTPTMSTRQPHGTKKPSRSSRRTSTRRACRSTTTGCGCTGTAPWRCPSGTFSSSQGSTSRGRATARSFLTTGRSGVMDLPMMLFPLSLERGSTSGSCRFGRGVVGFFFLVERCGDLSVMFVRGVIAFVKFCVVEVHVNFNDDECISWVI</sequence>
<keyword evidence="3" id="KW-1185">Reference proteome</keyword>
<evidence type="ECO:0000313" key="2">
    <source>
        <dbReference type="EMBL" id="KAH8101799.1"/>
    </source>
</evidence>
<feature type="compositionally biased region" description="Basic residues" evidence="1">
    <location>
        <begin position="157"/>
        <end position="174"/>
    </location>
</feature>
<dbReference type="EMBL" id="JAEVFJ010000011">
    <property type="protein sequence ID" value="KAH8101799.1"/>
    <property type="molecule type" value="Genomic_DNA"/>
</dbReference>
<organism evidence="2 3">
    <name type="scientific">Cristinia sonorae</name>
    <dbReference type="NCBI Taxonomy" id="1940300"/>
    <lineage>
        <taxon>Eukaryota</taxon>
        <taxon>Fungi</taxon>
        <taxon>Dikarya</taxon>
        <taxon>Basidiomycota</taxon>
        <taxon>Agaricomycotina</taxon>
        <taxon>Agaricomycetes</taxon>
        <taxon>Agaricomycetidae</taxon>
        <taxon>Agaricales</taxon>
        <taxon>Pleurotineae</taxon>
        <taxon>Stephanosporaceae</taxon>
        <taxon>Cristinia</taxon>
    </lineage>
</organism>
<feature type="compositionally biased region" description="Polar residues" evidence="1">
    <location>
        <begin position="126"/>
        <end position="136"/>
    </location>
</feature>
<name>A0A8K0UQP2_9AGAR</name>
<dbReference type="Proteomes" id="UP000813824">
    <property type="component" value="Unassembled WGS sequence"/>
</dbReference>